<feature type="domain" description="Gcp-like" evidence="9">
    <location>
        <begin position="24"/>
        <end position="303"/>
    </location>
</feature>
<dbReference type="InterPro" id="IPR022450">
    <property type="entry name" value="TsaD"/>
</dbReference>
<comment type="similarity">
    <text evidence="8">Belongs to the KAE1 / TsaD family.</text>
</comment>
<dbReference type="NCBIfam" id="TIGR03723">
    <property type="entry name" value="T6A_TsaD_YgjD"/>
    <property type="match status" value="1"/>
</dbReference>
<dbReference type="PANTHER" id="PTHR11735">
    <property type="entry name" value="TRNA N6-ADENOSINE THREONYLCARBAMOYLTRANSFERASE"/>
    <property type="match status" value="1"/>
</dbReference>
<evidence type="ECO:0000256" key="8">
    <source>
        <dbReference type="HAMAP-Rule" id="MF_01445"/>
    </source>
</evidence>
<dbReference type="HAMAP" id="MF_01445">
    <property type="entry name" value="TsaD"/>
    <property type="match status" value="1"/>
</dbReference>
<feature type="binding site" evidence="8">
    <location>
        <position position="183"/>
    </location>
    <ligand>
        <name>substrate</name>
    </ligand>
</feature>
<evidence type="ECO:0000313" key="10">
    <source>
        <dbReference type="EMBL" id="QMS84891.1"/>
    </source>
</evidence>
<dbReference type="EC" id="2.3.1.234" evidence="8"/>
<keyword evidence="11" id="KW-1185">Reference proteome</keyword>
<feature type="binding site" evidence="8">
    <location>
        <begin position="133"/>
        <end position="137"/>
    </location>
    <ligand>
        <name>substrate</name>
    </ligand>
</feature>
<name>A0A7L7KQ19_9MOLU</name>
<comment type="function">
    <text evidence="8">Required for the formation of a threonylcarbamoyl group on adenosine at position 37 (t(6)A37) in tRNAs that read codons beginning with adenine. Is involved in the transfer of the threonylcarbamoyl moiety of threonylcarbamoyl-AMP (TC-AMP) to the N6 group of A37, together with TsaE and TsaB. TsaD likely plays a direct catalytic role in this reaction.</text>
</comment>
<keyword evidence="2 8" id="KW-0808">Transferase</keyword>
<dbReference type="CDD" id="cd24133">
    <property type="entry name" value="ASKHA_NBD_TsaD_bac"/>
    <property type="match status" value="1"/>
</dbReference>
<comment type="cofactor">
    <cofactor evidence="8">
        <name>Fe(2+)</name>
        <dbReference type="ChEBI" id="CHEBI:29033"/>
    </cofactor>
    <text evidence="8">Binds 1 Fe(2+) ion per subunit.</text>
</comment>
<keyword evidence="6 8" id="KW-0012">Acyltransferase</keyword>
<dbReference type="PANTHER" id="PTHR11735:SF6">
    <property type="entry name" value="TRNA N6-ADENOSINE THREONYLCARBAMOYLTRANSFERASE, MITOCHONDRIAL"/>
    <property type="match status" value="1"/>
</dbReference>
<accession>A0A7L7KQ19</accession>
<dbReference type="AlphaFoldDB" id="A0A7L7KQ19"/>
<dbReference type="Pfam" id="PF00814">
    <property type="entry name" value="TsaD"/>
    <property type="match status" value="1"/>
</dbReference>
<evidence type="ECO:0000313" key="11">
    <source>
        <dbReference type="Proteomes" id="UP000514720"/>
    </source>
</evidence>
<evidence type="ECO:0000256" key="2">
    <source>
        <dbReference type="ARBA" id="ARBA00022679"/>
    </source>
</evidence>
<dbReference type="InterPro" id="IPR017861">
    <property type="entry name" value="KAE1/TsaD"/>
</dbReference>
<comment type="subcellular location">
    <subcellularLocation>
        <location evidence="8">Cytoplasm</location>
    </subcellularLocation>
</comment>
<keyword evidence="4 8" id="KW-0479">Metal-binding</keyword>
<feature type="binding site" evidence="8">
    <location>
        <position position="115"/>
    </location>
    <ligand>
        <name>Fe cation</name>
        <dbReference type="ChEBI" id="CHEBI:24875"/>
    </ligand>
</feature>
<dbReference type="InterPro" id="IPR000905">
    <property type="entry name" value="Gcp-like_dom"/>
</dbReference>
<dbReference type="RefSeq" id="WP_258878512.1">
    <property type="nucleotide sequence ID" value="NZ_CP048914.1"/>
</dbReference>
<feature type="binding site" evidence="8">
    <location>
        <position position="179"/>
    </location>
    <ligand>
        <name>substrate</name>
    </ligand>
</feature>
<dbReference type="Proteomes" id="UP000514720">
    <property type="component" value="Chromosome"/>
</dbReference>
<evidence type="ECO:0000256" key="6">
    <source>
        <dbReference type="ARBA" id="ARBA00023315"/>
    </source>
</evidence>
<dbReference type="FunFam" id="3.30.420.40:FF:000012">
    <property type="entry name" value="tRNA N6-adenosine threonylcarbamoyltransferase"/>
    <property type="match status" value="1"/>
</dbReference>
<dbReference type="GO" id="GO:0002949">
    <property type="term" value="P:tRNA threonylcarbamoyladenosine modification"/>
    <property type="evidence" value="ECO:0007669"/>
    <property type="project" value="UniProtKB-UniRule"/>
</dbReference>
<feature type="binding site" evidence="8">
    <location>
        <position position="297"/>
    </location>
    <ligand>
        <name>Fe cation</name>
        <dbReference type="ChEBI" id="CHEBI:24875"/>
    </ligand>
</feature>
<proteinExistence type="inferred from homology"/>
<sequence length="330" mass="36016">MIVLSVESSCDETSVSIQRDGKVILSNVVLSQIDVHKQYGGVVPEIASREHIKGITMVFEEALEQAQIPKDDIDLVAVTKGPGLIGSLLVGVNAAKAFAFANQIPLVGVHHIAGHIYSNAIERDLAFPLICLVVSGGHTELILMEEHYDFQKLGETMDDAVGEAYDKVARTVGLGYPGGPIVDQLAIEGQPTYPMPDISMGDTFDFSFSGIKSHVINLVHNIHQRNEEVHVSNLCASFQEAVTDVLVDKSKRAIEQYDAKMFIIAGGVAANKGLRKKIDEQITDVEVVVPQFKYCTDNAAMIGIAGYYQYKKIQKTDDMTLNGASRLRLE</sequence>
<comment type="catalytic activity">
    <reaction evidence="7 8">
        <text>L-threonylcarbamoyladenylate + adenosine(37) in tRNA = N(6)-L-threonylcarbamoyladenosine(37) in tRNA + AMP + H(+)</text>
        <dbReference type="Rhea" id="RHEA:37059"/>
        <dbReference type="Rhea" id="RHEA-COMP:10162"/>
        <dbReference type="Rhea" id="RHEA-COMP:10163"/>
        <dbReference type="ChEBI" id="CHEBI:15378"/>
        <dbReference type="ChEBI" id="CHEBI:73682"/>
        <dbReference type="ChEBI" id="CHEBI:74411"/>
        <dbReference type="ChEBI" id="CHEBI:74418"/>
        <dbReference type="ChEBI" id="CHEBI:456215"/>
        <dbReference type="EC" id="2.3.1.234"/>
    </reaction>
</comment>
<protein>
    <recommendedName>
        <fullName evidence="8">tRNA N6-adenosine threonylcarbamoyltransferase</fullName>
        <ecNumber evidence="8">2.3.1.234</ecNumber>
    </recommendedName>
    <alternativeName>
        <fullName evidence="8">N6-L-threonylcarbamoyladenine synthase</fullName>
        <shortName evidence="8">t(6)A synthase</shortName>
    </alternativeName>
    <alternativeName>
        <fullName evidence="8">t(6)A37 threonylcarbamoyladenosine biosynthesis protein TsaD</fullName>
    </alternativeName>
    <alternativeName>
        <fullName evidence="8">tRNA threonylcarbamoyladenosine biosynthesis protein TsaD</fullName>
    </alternativeName>
</protein>
<dbReference type="Gene3D" id="3.30.420.40">
    <property type="match status" value="2"/>
</dbReference>
<evidence type="ECO:0000256" key="1">
    <source>
        <dbReference type="ARBA" id="ARBA00022490"/>
    </source>
</evidence>
<dbReference type="EMBL" id="CP048914">
    <property type="protein sequence ID" value="QMS84891.1"/>
    <property type="molecule type" value="Genomic_DNA"/>
</dbReference>
<feature type="binding site" evidence="8">
    <location>
        <position position="166"/>
    </location>
    <ligand>
        <name>substrate</name>
    </ligand>
</feature>
<dbReference type="GO" id="GO:0005737">
    <property type="term" value="C:cytoplasm"/>
    <property type="evidence" value="ECO:0007669"/>
    <property type="project" value="UniProtKB-SubCell"/>
</dbReference>
<evidence type="ECO:0000256" key="3">
    <source>
        <dbReference type="ARBA" id="ARBA00022694"/>
    </source>
</evidence>
<dbReference type="KEGG" id="xcl:G4Z02_03690"/>
<feature type="binding site" evidence="8">
    <location>
        <position position="111"/>
    </location>
    <ligand>
        <name>Fe cation</name>
        <dbReference type="ChEBI" id="CHEBI:24875"/>
    </ligand>
</feature>
<feature type="binding site" evidence="8">
    <location>
        <position position="271"/>
    </location>
    <ligand>
        <name>substrate</name>
    </ligand>
</feature>
<keyword evidence="5 8" id="KW-0408">Iron</keyword>
<keyword evidence="3 8" id="KW-0819">tRNA processing</keyword>
<evidence type="ECO:0000256" key="7">
    <source>
        <dbReference type="ARBA" id="ARBA00048117"/>
    </source>
</evidence>
<evidence type="ECO:0000256" key="5">
    <source>
        <dbReference type="ARBA" id="ARBA00023004"/>
    </source>
</evidence>
<evidence type="ECO:0000259" key="9">
    <source>
        <dbReference type="Pfam" id="PF00814"/>
    </source>
</evidence>
<dbReference type="PRINTS" id="PR00789">
    <property type="entry name" value="OSIALOPTASE"/>
</dbReference>
<evidence type="ECO:0000256" key="4">
    <source>
        <dbReference type="ARBA" id="ARBA00022723"/>
    </source>
</evidence>
<dbReference type="NCBIfam" id="TIGR00329">
    <property type="entry name" value="gcp_kae1"/>
    <property type="match status" value="1"/>
</dbReference>
<gene>
    <name evidence="8 10" type="primary">tsaD</name>
    <name evidence="10" type="ORF">G4Z02_03690</name>
</gene>
<dbReference type="SUPFAM" id="SSF53067">
    <property type="entry name" value="Actin-like ATPase domain"/>
    <property type="match status" value="2"/>
</dbReference>
<organism evidence="10 11">
    <name type="scientific">Candidatus Xianfuyuplasma coldseepsis</name>
    <dbReference type="NCBI Taxonomy" id="2782163"/>
    <lineage>
        <taxon>Bacteria</taxon>
        <taxon>Bacillati</taxon>
        <taxon>Mycoplasmatota</taxon>
        <taxon>Mollicutes</taxon>
        <taxon>Candidatus Izemoplasmatales</taxon>
        <taxon>Candidatus Izemoplasmataceae</taxon>
        <taxon>Candidatus Xianfuyuplasma</taxon>
    </lineage>
</organism>
<dbReference type="FunFam" id="3.30.420.40:FF:000040">
    <property type="entry name" value="tRNA N6-adenosine threonylcarbamoyltransferase"/>
    <property type="match status" value="1"/>
</dbReference>
<reference evidence="10 11" key="1">
    <citation type="submission" date="2020-02" db="EMBL/GenBank/DDBJ databases">
        <authorList>
            <person name="Zheng R.K."/>
            <person name="Sun C.M."/>
        </authorList>
    </citation>
    <scope>NUCLEOTIDE SEQUENCE [LARGE SCALE GENOMIC DNA]</scope>
    <source>
        <strain evidence="11">zrk13</strain>
    </source>
</reference>
<keyword evidence="1 8" id="KW-0963">Cytoplasm</keyword>
<dbReference type="GO" id="GO:0005506">
    <property type="term" value="F:iron ion binding"/>
    <property type="evidence" value="ECO:0007669"/>
    <property type="project" value="UniProtKB-UniRule"/>
</dbReference>
<dbReference type="InterPro" id="IPR043129">
    <property type="entry name" value="ATPase_NBD"/>
</dbReference>
<dbReference type="GO" id="GO:0061711">
    <property type="term" value="F:tRNA N(6)-L-threonylcarbamoyladenine synthase activity"/>
    <property type="evidence" value="ECO:0007669"/>
    <property type="project" value="UniProtKB-EC"/>
</dbReference>